<comment type="caution">
    <text evidence="3">The sequence shown here is derived from an EMBL/GenBank/DDBJ whole genome shotgun (WGS) entry which is preliminary data.</text>
</comment>
<dbReference type="InterPro" id="IPR000477">
    <property type="entry name" value="RT_dom"/>
</dbReference>
<dbReference type="GO" id="GO:0003964">
    <property type="term" value="F:RNA-directed DNA polymerase activity"/>
    <property type="evidence" value="ECO:0007669"/>
    <property type="project" value="UniProtKB-KW"/>
</dbReference>
<dbReference type="Pfam" id="PF00078">
    <property type="entry name" value="RVT_1"/>
    <property type="match status" value="1"/>
</dbReference>
<proteinExistence type="inferred from homology"/>
<comment type="similarity">
    <text evidence="1">Belongs to the bacterial reverse transcriptase family.</text>
</comment>
<dbReference type="GeneID" id="84580029"/>
<evidence type="ECO:0000256" key="1">
    <source>
        <dbReference type="ARBA" id="ARBA00034120"/>
    </source>
</evidence>
<organism evidence="3 4">
    <name type="scientific">Capnocytophaga leadbetteri</name>
    <dbReference type="NCBI Taxonomy" id="327575"/>
    <lineage>
        <taxon>Bacteria</taxon>
        <taxon>Pseudomonadati</taxon>
        <taxon>Bacteroidota</taxon>
        <taxon>Flavobacteriia</taxon>
        <taxon>Flavobacteriales</taxon>
        <taxon>Flavobacteriaceae</taxon>
        <taxon>Capnocytophaga</taxon>
    </lineage>
</organism>
<dbReference type="Proteomes" id="UP000243985">
    <property type="component" value="Unassembled WGS sequence"/>
</dbReference>
<dbReference type="InterPro" id="IPR043502">
    <property type="entry name" value="DNA/RNA_pol_sf"/>
</dbReference>
<dbReference type="RefSeq" id="WP_107781242.1">
    <property type="nucleotide sequence ID" value="NZ_QBKG01000002.1"/>
</dbReference>
<keyword evidence="3" id="KW-0808">Transferase</keyword>
<dbReference type="SUPFAM" id="SSF56672">
    <property type="entry name" value="DNA/RNA polymerases"/>
    <property type="match status" value="1"/>
</dbReference>
<name>A0A2T5XX40_9FLAO</name>
<evidence type="ECO:0000313" key="3">
    <source>
        <dbReference type="EMBL" id="PTX08011.1"/>
    </source>
</evidence>
<evidence type="ECO:0000259" key="2">
    <source>
        <dbReference type="PROSITE" id="PS50878"/>
    </source>
</evidence>
<dbReference type="AlphaFoldDB" id="A0A2T5XX40"/>
<dbReference type="PROSITE" id="PS50878">
    <property type="entry name" value="RT_POL"/>
    <property type="match status" value="1"/>
</dbReference>
<keyword evidence="3" id="KW-0548">Nucleotidyltransferase</keyword>
<gene>
    <name evidence="3" type="ORF">C8P65_10250</name>
</gene>
<protein>
    <submittedName>
        <fullName evidence="3">Reverse transcriptase (RNA-dependent DNA polymerase)</fullName>
    </submittedName>
</protein>
<dbReference type="PANTHER" id="PTHR34047:SF8">
    <property type="entry name" value="PROTEIN YKFC"/>
    <property type="match status" value="1"/>
</dbReference>
<accession>A0A2T5XX40</accession>
<sequence length="517" mass="61893">MRKNKKDWFKLKKYPHIGRPISIKDKKRVMSYILSPENIAKHSFLPFIHKTSLVRKFRKEYNEEGNPIKAEGTNKIQRVKGQKKRELFYASHLDSLIFSYYSYQLSDKYEKLIKEYKLDEVVCAYRSISIDENNPNSTNKSNIEIANDAFDLIKKYPKDFFCVIAFDITSFFDNLDHRILREKWEEVLSVDKLPIDHFNIYKNITRFSYVDLVDIFSFFQGSILTQKITTRGIQQPVKRKKISKIKFLRNQNAIAFCEKKEFLKVKHKLVHSFKTIKKGDQIIPRTFGIPQGSPISATLANIYLVDFDKDINSYIEKIGGHYKRYSDDIIVICTYEYRKEVCHFVMEEITKYKLEIQEAKTQVFEFKRENNKLTCAQIFEDTINRNKNLTYLGFEFDGESIRLKKSSLSGYYRKMKRYISRAKFYSYKYEEPIFRRRILKKFSYKGAKRNRKVVWNEAEKRLYKYDTYNYGNYITYAKKAISRMSNNKINNQIKKHWKNINKLLKDCHKPILKKVLH</sequence>
<feature type="domain" description="Reverse transcriptase" evidence="2">
    <location>
        <begin position="1"/>
        <end position="396"/>
    </location>
</feature>
<dbReference type="InterPro" id="IPR051083">
    <property type="entry name" value="GrpII_Intron_Splice-Mob/Def"/>
</dbReference>
<dbReference type="PANTHER" id="PTHR34047">
    <property type="entry name" value="NUCLEAR INTRON MATURASE 1, MITOCHONDRIAL-RELATED"/>
    <property type="match status" value="1"/>
</dbReference>
<keyword evidence="3" id="KW-0695">RNA-directed DNA polymerase</keyword>
<dbReference type="EMBL" id="QBKG01000002">
    <property type="protein sequence ID" value="PTX08011.1"/>
    <property type="molecule type" value="Genomic_DNA"/>
</dbReference>
<evidence type="ECO:0000313" key="4">
    <source>
        <dbReference type="Proteomes" id="UP000243985"/>
    </source>
</evidence>
<reference evidence="3 4" key="1">
    <citation type="submission" date="2018-04" db="EMBL/GenBank/DDBJ databases">
        <title>Genomic Encyclopedia of Archaeal and Bacterial Type Strains, Phase II (KMG-II): from individual species to whole genera.</title>
        <authorList>
            <person name="Goeker M."/>
        </authorList>
    </citation>
    <scope>NUCLEOTIDE SEQUENCE [LARGE SCALE GENOMIC DNA]</scope>
    <source>
        <strain evidence="3 4">DSM 22902</strain>
    </source>
</reference>